<dbReference type="PANTHER" id="PTHR38441:SF1">
    <property type="entry name" value="MEMBRANE PROTEIN"/>
    <property type="match status" value="1"/>
</dbReference>
<keyword evidence="1" id="KW-1133">Transmembrane helix</keyword>
<dbReference type="PANTHER" id="PTHR38441">
    <property type="entry name" value="INTEGRAL MEMBRANE PROTEIN-RELATED"/>
    <property type="match status" value="1"/>
</dbReference>
<gene>
    <name evidence="2" type="ORF">H4683_003823</name>
</gene>
<dbReference type="InterPro" id="IPR007436">
    <property type="entry name" value="DUF485"/>
</dbReference>
<keyword evidence="3" id="KW-1185">Reference proteome</keyword>
<dbReference type="RefSeq" id="WP_225942220.1">
    <property type="nucleotide sequence ID" value="NZ_JADBEL010000033.1"/>
</dbReference>
<organism evidence="2 3">
    <name type="scientific">Sporosarcina limicola</name>
    <dbReference type="NCBI Taxonomy" id="34101"/>
    <lineage>
        <taxon>Bacteria</taxon>
        <taxon>Bacillati</taxon>
        <taxon>Bacillota</taxon>
        <taxon>Bacilli</taxon>
        <taxon>Bacillales</taxon>
        <taxon>Caryophanaceae</taxon>
        <taxon>Sporosarcina</taxon>
    </lineage>
</organism>
<dbReference type="Proteomes" id="UP000658225">
    <property type="component" value="Unassembled WGS sequence"/>
</dbReference>
<evidence type="ECO:0000256" key="1">
    <source>
        <dbReference type="SAM" id="Phobius"/>
    </source>
</evidence>
<dbReference type="Pfam" id="PF04341">
    <property type="entry name" value="DUF485"/>
    <property type="match status" value="1"/>
</dbReference>
<name>A0A927RGP1_9BACL</name>
<evidence type="ECO:0000313" key="2">
    <source>
        <dbReference type="EMBL" id="MBE1556697.1"/>
    </source>
</evidence>
<accession>A0A927RGP1</accession>
<feature type="transmembrane region" description="Helical" evidence="1">
    <location>
        <begin position="91"/>
        <end position="112"/>
    </location>
</feature>
<keyword evidence="1" id="KW-0812">Transmembrane</keyword>
<reference evidence="2" key="1">
    <citation type="submission" date="2020-10" db="EMBL/GenBank/DDBJ databases">
        <title>Genomic Encyclopedia of Type Strains, Phase IV (KMG-IV): sequencing the most valuable type-strain genomes for metagenomic binning, comparative biology and taxonomic classification.</title>
        <authorList>
            <person name="Goeker M."/>
        </authorList>
    </citation>
    <scope>NUCLEOTIDE SEQUENCE</scope>
    <source>
        <strain evidence="2">DSM 13886</strain>
    </source>
</reference>
<comment type="caution">
    <text evidence="2">The sequence shown here is derived from an EMBL/GenBank/DDBJ whole genome shotgun (WGS) entry which is preliminary data.</text>
</comment>
<keyword evidence="1" id="KW-0472">Membrane</keyword>
<protein>
    <submittedName>
        <fullName evidence="2">Uncharacterized membrane protein (DUF485 family)</fullName>
    </submittedName>
</protein>
<sequence length="137" mass="15666">MGKSIIEKEPRGTIVEAEREKGASEFTVGKDTHGGTPDFEAIENSAGFKELMRRKKGFLISSTILFLSVYIVFNLVISYTNLLNVTFMGDIAWVWFFAFGLFIMTWTLVTVYMKKAAQFDRMADETLKEFDYDEEVS</sequence>
<proteinExistence type="predicted"/>
<dbReference type="EMBL" id="JADBEL010000033">
    <property type="protein sequence ID" value="MBE1556697.1"/>
    <property type="molecule type" value="Genomic_DNA"/>
</dbReference>
<evidence type="ECO:0000313" key="3">
    <source>
        <dbReference type="Proteomes" id="UP000658225"/>
    </source>
</evidence>
<feature type="transmembrane region" description="Helical" evidence="1">
    <location>
        <begin position="58"/>
        <end position="79"/>
    </location>
</feature>
<dbReference type="AlphaFoldDB" id="A0A927RGP1"/>